<evidence type="ECO:0000313" key="2">
    <source>
        <dbReference type="EMBL" id="KAF6757871.1"/>
    </source>
</evidence>
<feature type="region of interest" description="Disordered" evidence="1">
    <location>
        <begin position="96"/>
        <end position="123"/>
    </location>
</feature>
<dbReference type="Proteomes" id="UP000521943">
    <property type="component" value="Unassembled WGS sequence"/>
</dbReference>
<name>A0A8H6I363_9AGAR</name>
<organism evidence="2 3">
    <name type="scientific">Ephemerocybe angulata</name>
    <dbReference type="NCBI Taxonomy" id="980116"/>
    <lineage>
        <taxon>Eukaryota</taxon>
        <taxon>Fungi</taxon>
        <taxon>Dikarya</taxon>
        <taxon>Basidiomycota</taxon>
        <taxon>Agaricomycotina</taxon>
        <taxon>Agaricomycetes</taxon>
        <taxon>Agaricomycetidae</taxon>
        <taxon>Agaricales</taxon>
        <taxon>Agaricineae</taxon>
        <taxon>Psathyrellaceae</taxon>
        <taxon>Ephemerocybe</taxon>
    </lineage>
</organism>
<gene>
    <name evidence="2" type="ORF">DFP72DRAFT_889234</name>
</gene>
<reference evidence="2 3" key="1">
    <citation type="submission" date="2020-07" db="EMBL/GenBank/DDBJ databases">
        <title>Comparative genomics of pyrophilous fungi reveals a link between fire events and developmental genes.</title>
        <authorList>
            <consortium name="DOE Joint Genome Institute"/>
            <person name="Steindorff A.S."/>
            <person name="Carver A."/>
            <person name="Calhoun S."/>
            <person name="Stillman K."/>
            <person name="Liu H."/>
            <person name="Lipzen A."/>
            <person name="Pangilinan J."/>
            <person name="Labutti K."/>
            <person name="Bruns T.D."/>
            <person name="Grigoriev I.V."/>
        </authorList>
    </citation>
    <scope>NUCLEOTIDE SEQUENCE [LARGE SCALE GENOMIC DNA]</scope>
    <source>
        <strain evidence="2 3">CBS 144469</strain>
    </source>
</reference>
<dbReference type="EMBL" id="JACGCI010000020">
    <property type="protein sequence ID" value="KAF6757871.1"/>
    <property type="molecule type" value="Genomic_DNA"/>
</dbReference>
<feature type="region of interest" description="Disordered" evidence="1">
    <location>
        <begin position="22"/>
        <end position="54"/>
    </location>
</feature>
<keyword evidence="3" id="KW-1185">Reference proteome</keyword>
<feature type="compositionally biased region" description="Basic residues" evidence="1">
    <location>
        <begin position="45"/>
        <end position="54"/>
    </location>
</feature>
<proteinExistence type="predicted"/>
<sequence>MTPTVLIDGLAMENHDIAAGQGLPTLRPPSAPPRLLEPQPPRPRTAGHFRVQRQRSHHRRLFWKSLAPSAATAGKSTGGILKDGLLKSAIEQVSGSLAQEGVQHRDPRHPGIRPRIHSSASSPSSASMHAFLYMQHWSVRREYLKALSSTSRRLGLGRNPMREREKGEGTGTNQARIVYLRVCCVF</sequence>
<dbReference type="AlphaFoldDB" id="A0A8H6I363"/>
<comment type="caution">
    <text evidence="2">The sequence shown here is derived from an EMBL/GenBank/DDBJ whole genome shotgun (WGS) entry which is preliminary data.</text>
</comment>
<protein>
    <submittedName>
        <fullName evidence="2">Uncharacterized protein</fullName>
    </submittedName>
</protein>
<accession>A0A8H6I363</accession>
<evidence type="ECO:0000313" key="3">
    <source>
        <dbReference type="Proteomes" id="UP000521943"/>
    </source>
</evidence>
<evidence type="ECO:0000256" key="1">
    <source>
        <dbReference type="SAM" id="MobiDB-lite"/>
    </source>
</evidence>